<evidence type="ECO:0000313" key="3">
    <source>
        <dbReference type="EMBL" id="ODS29629.1"/>
    </source>
</evidence>
<protein>
    <submittedName>
        <fullName evidence="3">Integrase</fullName>
    </submittedName>
</protein>
<feature type="non-terminal residue" evidence="3">
    <location>
        <position position="56"/>
    </location>
</feature>
<feature type="domain" description="Integrase SAM-like N-terminal" evidence="2">
    <location>
        <begin position="7"/>
        <end position="51"/>
    </location>
</feature>
<keyword evidence="1" id="KW-0238">DNA-binding</keyword>
<organism evidence="3 4">
    <name type="scientific">Candidatus Scalindua rubra</name>
    <dbReference type="NCBI Taxonomy" id="1872076"/>
    <lineage>
        <taxon>Bacteria</taxon>
        <taxon>Pseudomonadati</taxon>
        <taxon>Planctomycetota</taxon>
        <taxon>Candidatus Brocadiia</taxon>
        <taxon>Candidatus Brocadiales</taxon>
        <taxon>Candidatus Scalinduaceae</taxon>
        <taxon>Candidatus Scalindua</taxon>
    </lineage>
</organism>
<reference evidence="3 4" key="1">
    <citation type="submission" date="2016-07" db="EMBL/GenBank/DDBJ databases">
        <title>Draft genome of Scalindua rubra, obtained from a brine-seawater interface in the Red Sea, sheds light on salt adaptation in anammox bacteria.</title>
        <authorList>
            <person name="Speth D.R."/>
            <person name="Lagkouvardos I."/>
            <person name="Wang Y."/>
            <person name="Qian P.-Y."/>
            <person name="Dutilh B.E."/>
            <person name="Jetten M.S."/>
        </authorList>
    </citation>
    <scope>NUCLEOTIDE SEQUENCE [LARGE SCALE GENOMIC DNA]</scope>
    <source>
        <strain evidence="3">BSI-1</strain>
    </source>
</reference>
<dbReference type="Proteomes" id="UP000094056">
    <property type="component" value="Unassembled WGS sequence"/>
</dbReference>
<dbReference type="GO" id="GO:0015074">
    <property type="term" value="P:DNA integration"/>
    <property type="evidence" value="ECO:0007669"/>
    <property type="project" value="InterPro"/>
</dbReference>
<gene>
    <name evidence="3" type="ORF">SCARUB_05275</name>
</gene>
<dbReference type="Pfam" id="PF13495">
    <property type="entry name" value="Phage_int_SAM_4"/>
    <property type="match status" value="1"/>
</dbReference>
<evidence type="ECO:0000259" key="2">
    <source>
        <dbReference type="Pfam" id="PF13495"/>
    </source>
</evidence>
<sequence>MKYNPKLLDQFRHLIRTKHYSLRTENSYVNWVKRFILFHNKQHPATLDVNAVNKIF</sequence>
<name>A0A1E3X237_9BACT</name>
<evidence type="ECO:0000313" key="4">
    <source>
        <dbReference type="Proteomes" id="UP000094056"/>
    </source>
</evidence>
<evidence type="ECO:0000256" key="1">
    <source>
        <dbReference type="ARBA" id="ARBA00023125"/>
    </source>
</evidence>
<dbReference type="InterPro" id="IPR010998">
    <property type="entry name" value="Integrase_recombinase_N"/>
</dbReference>
<proteinExistence type="predicted"/>
<dbReference type="EMBL" id="MAYW01000439">
    <property type="protein sequence ID" value="ODS29629.1"/>
    <property type="molecule type" value="Genomic_DNA"/>
</dbReference>
<comment type="caution">
    <text evidence="3">The sequence shown here is derived from an EMBL/GenBank/DDBJ whole genome shotgun (WGS) entry which is preliminary data.</text>
</comment>
<dbReference type="AlphaFoldDB" id="A0A1E3X237"/>
<accession>A0A1E3X237</accession>
<dbReference type="InterPro" id="IPR004107">
    <property type="entry name" value="Integrase_SAM-like_N"/>
</dbReference>
<dbReference type="GO" id="GO:0003677">
    <property type="term" value="F:DNA binding"/>
    <property type="evidence" value="ECO:0007669"/>
    <property type="project" value="UniProtKB-KW"/>
</dbReference>
<dbReference type="Gene3D" id="1.10.150.130">
    <property type="match status" value="1"/>
</dbReference>